<evidence type="ECO:0000313" key="1">
    <source>
        <dbReference type="EMBL" id="PJZ24111.1"/>
    </source>
</evidence>
<dbReference type="Gene3D" id="3.40.30.10">
    <property type="entry name" value="Glutaredoxin"/>
    <property type="match status" value="1"/>
</dbReference>
<organism evidence="1 2">
    <name type="scientific">Leptospira hartskeerlii</name>
    <dbReference type="NCBI Taxonomy" id="2023177"/>
    <lineage>
        <taxon>Bacteria</taxon>
        <taxon>Pseudomonadati</taxon>
        <taxon>Spirochaetota</taxon>
        <taxon>Spirochaetia</taxon>
        <taxon>Leptospirales</taxon>
        <taxon>Leptospiraceae</taxon>
        <taxon>Leptospira</taxon>
    </lineage>
</organism>
<dbReference type="InterPro" id="IPR036249">
    <property type="entry name" value="Thioredoxin-like_sf"/>
</dbReference>
<gene>
    <name evidence="1" type="ORF">CH357_17325</name>
</gene>
<accession>A0A2M9X8T1</accession>
<proteinExistence type="predicted"/>
<dbReference type="EMBL" id="NPDN01000010">
    <property type="protein sequence ID" value="PJZ24111.1"/>
    <property type="molecule type" value="Genomic_DNA"/>
</dbReference>
<dbReference type="AlphaFoldDB" id="A0A2M9X8T1"/>
<dbReference type="CDD" id="cd02980">
    <property type="entry name" value="TRX_Fd_family"/>
    <property type="match status" value="1"/>
</dbReference>
<dbReference type="RefSeq" id="WP_100708029.1">
    <property type="nucleotide sequence ID" value="NZ_NPDL01000001.1"/>
</dbReference>
<evidence type="ECO:0000313" key="2">
    <source>
        <dbReference type="Proteomes" id="UP000232196"/>
    </source>
</evidence>
<protein>
    <submittedName>
        <fullName evidence="1">Ferredoxin</fullName>
    </submittedName>
</protein>
<sequence>MYFDKHVFVCENVRAEGERPSCGPKGSPQLLAYMKKRIQELGLKGKIRIQKSGCLDRCELGPVQVSYPKGHWFSIKTQEDAEAFIQNHILENKPEAIQHLMLKDEE</sequence>
<reference evidence="1 2" key="1">
    <citation type="submission" date="2017-07" db="EMBL/GenBank/DDBJ databases">
        <title>Leptospira spp. isolated from tropical soils.</title>
        <authorList>
            <person name="Thibeaux R."/>
            <person name="Iraola G."/>
            <person name="Ferres I."/>
            <person name="Bierque E."/>
            <person name="Girault D."/>
            <person name="Soupe-Gilbert M.-E."/>
            <person name="Picardeau M."/>
            <person name="Goarant C."/>
        </authorList>
    </citation>
    <scope>NUCLEOTIDE SEQUENCE [LARGE SCALE GENOMIC DNA]</scope>
    <source>
        <strain evidence="1 2">MCA1-C-A1</strain>
    </source>
</reference>
<comment type="caution">
    <text evidence="1">The sequence shown here is derived from an EMBL/GenBank/DDBJ whole genome shotgun (WGS) entry which is preliminary data.</text>
</comment>
<dbReference type="Proteomes" id="UP000232196">
    <property type="component" value="Unassembled WGS sequence"/>
</dbReference>
<dbReference type="OrthoDB" id="9800692at2"/>
<name>A0A2M9X8T1_9LEPT</name>
<dbReference type="SUPFAM" id="SSF52833">
    <property type="entry name" value="Thioredoxin-like"/>
    <property type="match status" value="1"/>
</dbReference>
<keyword evidence="2" id="KW-1185">Reference proteome</keyword>